<feature type="domain" description="Transcription elongation factor GreA/GreB C-terminal" evidence="1">
    <location>
        <begin position="53"/>
        <end position="126"/>
    </location>
</feature>
<dbReference type="GO" id="GO:0006354">
    <property type="term" value="P:DNA-templated transcription elongation"/>
    <property type="evidence" value="ECO:0007669"/>
    <property type="project" value="TreeGrafter"/>
</dbReference>
<keyword evidence="3" id="KW-1185">Reference proteome</keyword>
<dbReference type="Gene3D" id="3.10.50.30">
    <property type="entry name" value="Transcription elongation factor, GreA/GreB, C-terminal domain"/>
    <property type="match status" value="1"/>
</dbReference>
<dbReference type="EMBL" id="CP002364">
    <property type="protein sequence ID" value="ADW16653.1"/>
    <property type="molecule type" value="Genomic_DNA"/>
</dbReference>
<organism evidence="2 3">
    <name type="scientific">Desulfobulbus propionicus (strain ATCC 33891 / DSM 2032 / VKM B-1956 / 1pr3)</name>
    <dbReference type="NCBI Taxonomy" id="577650"/>
    <lineage>
        <taxon>Bacteria</taxon>
        <taxon>Pseudomonadati</taxon>
        <taxon>Thermodesulfobacteriota</taxon>
        <taxon>Desulfobulbia</taxon>
        <taxon>Desulfobulbales</taxon>
        <taxon>Desulfobulbaceae</taxon>
        <taxon>Desulfobulbus</taxon>
    </lineage>
</organism>
<accession>A0A7U3YJP5</accession>
<evidence type="ECO:0000313" key="2">
    <source>
        <dbReference type="EMBL" id="ADW16653.1"/>
    </source>
</evidence>
<keyword evidence="2" id="KW-0648">Protein biosynthesis</keyword>
<evidence type="ECO:0000313" key="3">
    <source>
        <dbReference type="Proteomes" id="UP000006365"/>
    </source>
</evidence>
<sequence length="137" mass="15152">MSSKTIFITEKDKKRIEQLLLFCDCFTGQERKYIRKLHYDMSQGHVVSAGEMPSNVVTTHSWVVLCDLSDGEVFGLTLVFPEEVDSQGNRVSILSSIGAALIGRQKGDTIAYSTPSGIRRCLITTICQSPEPCVKPP</sequence>
<dbReference type="InterPro" id="IPR023459">
    <property type="entry name" value="Tscrpt_elong_fac_GreA/B_fam"/>
</dbReference>
<dbReference type="Proteomes" id="UP000006365">
    <property type="component" value="Chromosome"/>
</dbReference>
<dbReference type="GO" id="GO:0003746">
    <property type="term" value="F:translation elongation factor activity"/>
    <property type="evidence" value="ECO:0007669"/>
    <property type="project" value="UniProtKB-KW"/>
</dbReference>
<proteinExistence type="predicted"/>
<name>A0A7U3YJP5_DESPD</name>
<evidence type="ECO:0000259" key="1">
    <source>
        <dbReference type="Pfam" id="PF01272"/>
    </source>
</evidence>
<dbReference type="RefSeq" id="WP_015723200.1">
    <property type="nucleotide sequence ID" value="NC_014972.1"/>
</dbReference>
<dbReference type="PANTHER" id="PTHR30437">
    <property type="entry name" value="TRANSCRIPTION ELONGATION FACTOR GREA"/>
    <property type="match status" value="1"/>
</dbReference>
<dbReference type="GO" id="GO:0032784">
    <property type="term" value="P:regulation of DNA-templated transcription elongation"/>
    <property type="evidence" value="ECO:0007669"/>
    <property type="project" value="InterPro"/>
</dbReference>
<reference evidence="2 3" key="1">
    <citation type="journal article" date="2011" name="Stand. Genomic Sci.">
        <title>Complete genome sequence of Desulfobulbus propionicus type strain (1pr3).</title>
        <authorList>
            <person name="Pagani I."/>
            <person name="Lapidus A."/>
            <person name="Nolan M."/>
            <person name="Lucas S."/>
            <person name="Hammon N."/>
            <person name="Deshpande S."/>
            <person name="Cheng J.F."/>
            <person name="Chertkov O."/>
            <person name="Davenport K."/>
            <person name="Tapia R."/>
            <person name="Han C."/>
            <person name="Goodwin L."/>
            <person name="Pitluck S."/>
            <person name="Liolios K."/>
            <person name="Mavromatis K."/>
            <person name="Ivanova N."/>
            <person name="Mikhailova N."/>
            <person name="Pati A."/>
            <person name="Chen A."/>
            <person name="Palaniappan K."/>
            <person name="Land M."/>
            <person name="Hauser L."/>
            <person name="Chang Y.J."/>
            <person name="Jeffries C.D."/>
            <person name="Detter J.C."/>
            <person name="Brambilla E."/>
            <person name="Kannan K.P."/>
            <person name="Djao O.D."/>
            <person name="Rohde M."/>
            <person name="Pukall R."/>
            <person name="Spring S."/>
            <person name="Goker M."/>
            <person name="Sikorski J."/>
            <person name="Woyke T."/>
            <person name="Bristow J."/>
            <person name="Eisen J.A."/>
            <person name="Markowitz V."/>
            <person name="Hugenholtz P."/>
            <person name="Kyrpides N.C."/>
            <person name="Klenk H.P."/>
        </authorList>
    </citation>
    <scope>NUCLEOTIDE SEQUENCE [LARGE SCALE GENOMIC DNA]</scope>
    <source>
        <strain evidence="3">ATCC 33891 / DSM 2032 / 1pr3</strain>
    </source>
</reference>
<gene>
    <name evidence="2" type="ordered locus">Despr_0473</name>
</gene>
<dbReference type="GO" id="GO:0003677">
    <property type="term" value="F:DNA binding"/>
    <property type="evidence" value="ECO:0007669"/>
    <property type="project" value="InterPro"/>
</dbReference>
<dbReference type="GO" id="GO:0070063">
    <property type="term" value="F:RNA polymerase binding"/>
    <property type="evidence" value="ECO:0007669"/>
    <property type="project" value="InterPro"/>
</dbReference>
<dbReference type="Pfam" id="PF01272">
    <property type="entry name" value="GreA_GreB"/>
    <property type="match status" value="1"/>
</dbReference>
<keyword evidence="2" id="KW-0251">Elongation factor</keyword>
<dbReference type="KEGG" id="dpr:Despr_0473"/>
<protein>
    <submittedName>
        <fullName evidence="2">GreA/GreB family elongation factor</fullName>
    </submittedName>
</protein>
<dbReference type="InterPro" id="IPR036953">
    <property type="entry name" value="GreA/GreB_C_sf"/>
</dbReference>
<dbReference type="InterPro" id="IPR001437">
    <property type="entry name" value="Tscrpt_elong_fac_GreA/B_C"/>
</dbReference>
<dbReference type="PANTHER" id="PTHR30437:SF5">
    <property type="entry name" value="REGULATOR OF NUCLEOSIDE DIPHOSPHATE KINASE"/>
    <property type="match status" value="1"/>
</dbReference>
<dbReference type="AlphaFoldDB" id="A0A7U3YJP5"/>
<dbReference type="SUPFAM" id="SSF54534">
    <property type="entry name" value="FKBP-like"/>
    <property type="match status" value="1"/>
</dbReference>